<dbReference type="PROSITE" id="PS00622">
    <property type="entry name" value="HTH_LUXR_1"/>
    <property type="match status" value="1"/>
</dbReference>
<dbReference type="PANTHER" id="PTHR44688:SF16">
    <property type="entry name" value="DNA-BINDING TRANSCRIPTIONAL ACTIVATOR DEVR_DOSR"/>
    <property type="match status" value="1"/>
</dbReference>
<dbReference type="RefSeq" id="WP_305997585.1">
    <property type="nucleotide sequence ID" value="NZ_JAVALS010000017.1"/>
</dbReference>
<dbReference type="CDD" id="cd06170">
    <property type="entry name" value="LuxR_C_like"/>
    <property type="match status" value="1"/>
</dbReference>
<dbReference type="Gene3D" id="1.10.10.10">
    <property type="entry name" value="Winged helix-like DNA-binding domain superfamily/Winged helix DNA-binding domain"/>
    <property type="match status" value="1"/>
</dbReference>
<protein>
    <submittedName>
        <fullName evidence="5">LuxR C-terminal-related transcriptional regulator</fullName>
    </submittedName>
</protein>
<keyword evidence="3" id="KW-0804">Transcription</keyword>
<dbReference type="Pfam" id="PF00196">
    <property type="entry name" value="GerE"/>
    <property type="match status" value="1"/>
</dbReference>
<sequence length="353" mass="37767">MIATVGSSALLANIERVCAHGGAGRALRLKILDELRRSVAFDAFAFVLTDPITGVGASPVAEVPCLPELPRLIRLKYLTEINRWTDLPDRFVSLLAATDGEPSRSLLWRELLKQYGVVDVASAVFRDRHGCWAFLDLWRTAPGLPFTAAELARLSLVVPAVTDGLRRAQAATFVQTQAGREALRGPVVLLLSPDLDVLAETVPTFEYLRALMPSSDGQSPVPAGAYNVAAQLLAREAGVDDGTASACVHAGGGHWFTLRAARLGGPGPSADGTIAVTIEDASGADRVALFARANALTGRETELLTHLNAGKDTHDIAAQMHLSEHTIQDHLKAIFTKTGIRTRRGLLSHVRGR</sequence>
<dbReference type="InterPro" id="IPR016032">
    <property type="entry name" value="Sig_transdc_resp-reg_C-effctor"/>
</dbReference>
<evidence type="ECO:0000256" key="1">
    <source>
        <dbReference type="ARBA" id="ARBA00023015"/>
    </source>
</evidence>
<dbReference type="PANTHER" id="PTHR44688">
    <property type="entry name" value="DNA-BINDING TRANSCRIPTIONAL ACTIVATOR DEVR_DOSR"/>
    <property type="match status" value="1"/>
</dbReference>
<dbReference type="EMBL" id="JAVALS010000017">
    <property type="protein sequence ID" value="MDP5228538.1"/>
    <property type="molecule type" value="Genomic_DNA"/>
</dbReference>
<evidence type="ECO:0000313" key="6">
    <source>
        <dbReference type="Proteomes" id="UP001232725"/>
    </source>
</evidence>
<gene>
    <name evidence="5" type="ORF">Q9R02_15365</name>
</gene>
<dbReference type="InterPro" id="IPR000792">
    <property type="entry name" value="Tscrpt_reg_LuxR_C"/>
</dbReference>
<dbReference type="PROSITE" id="PS50043">
    <property type="entry name" value="HTH_LUXR_2"/>
    <property type="match status" value="1"/>
</dbReference>
<reference evidence="5 6" key="1">
    <citation type="submission" date="2023-08" db="EMBL/GenBank/DDBJ databases">
        <title>Arthrobacter horti sp. nov., isolated from forest soil.</title>
        <authorList>
            <person name="Park M."/>
        </authorList>
    </citation>
    <scope>NUCLEOTIDE SEQUENCE [LARGE SCALE GENOMIC DNA]</scope>
    <source>
        <strain evidence="5 6">YJM1</strain>
    </source>
</reference>
<keyword evidence="6" id="KW-1185">Reference proteome</keyword>
<dbReference type="PRINTS" id="PR00038">
    <property type="entry name" value="HTHLUXR"/>
</dbReference>
<dbReference type="SUPFAM" id="SSF46894">
    <property type="entry name" value="C-terminal effector domain of the bipartite response regulators"/>
    <property type="match status" value="1"/>
</dbReference>
<accession>A0ABT9ISI4</accession>
<name>A0ABT9ISI4_9MICC</name>
<feature type="domain" description="HTH luxR-type" evidence="4">
    <location>
        <begin position="289"/>
        <end position="353"/>
    </location>
</feature>
<keyword evidence="2" id="KW-0238">DNA-binding</keyword>
<proteinExistence type="predicted"/>
<dbReference type="Proteomes" id="UP001232725">
    <property type="component" value="Unassembled WGS sequence"/>
</dbReference>
<evidence type="ECO:0000313" key="5">
    <source>
        <dbReference type="EMBL" id="MDP5228538.1"/>
    </source>
</evidence>
<dbReference type="SMART" id="SM00421">
    <property type="entry name" value="HTH_LUXR"/>
    <property type="match status" value="1"/>
</dbReference>
<dbReference type="InterPro" id="IPR036388">
    <property type="entry name" value="WH-like_DNA-bd_sf"/>
</dbReference>
<evidence type="ECO:0000256" key="2">
    <source>
        <dbReference type="ARBA" id="ARBA00023125"/>
    </source>
</evidence>
<evidence type="ECO:0000259" key="4">
    <source>
        <dbReference type="PROSITE" id="PS50043"/>
    </source>
</evidence>
<evidence type="ECO:0000256" key="3">
    <source>
        <dbReference type="ARBA" id="ARBA00023163"/>
    </source>
</evidence>
<organism evidence="5 6">
    <name type="scientific">Arthrobacter horti</name>
    <dbReference type="NCBI Taxonomy" id="3068273"/>
    <lineage>
        <taxon>Bacteria</taxon>
        <taxon>Bacillati</taxon>
        <taxon>Actinomycetota</taxon>
        <taxon>Actinomycetes</taxon>
        <taxon>Micrococcales</taxon>
        <taxon>Micrococcaceae</taxon>
        <taxon>Arthrobacter</taxon>
    </lineage>
</organism>
<comment type="caution">
    <text evidence="5">The sequence shown here is derived from an EMBL/GenBank/DDBJ whole genome shotgun (WGS) entry which is preliminary data.</text>
</comment>
<keyword evidence="1" id="KW-0805">Transcription regulation</keyword>